<dbReference type="SUPFAM" id="SSF48179">
    <property type="entry name" value="6-phosphogluconate dehydrogenase C-terminal domain-like"/>
    <property type="match status" value="1"/>
</dbReference>
<evidence type="ECO:0000259" key="4">
    <source>
        <dbReference type="Pfam" id="PF14833"/>
    </source>
</evidence>
<gene>
    <name evidence="5" type="ORF">LCGC14_0281330</name>
</gene>
<dbReference type="GO" id="GO:0051287">
    <property type="term" value="F:NAD binding"/>
    <property type="evidence" value="ECO:0007669"/>
    <property type="project" value="InterPro"/>
</dbReference>
<dbReference type="Pfam" id="PF03446">
    <property type="entry name" value="NAD_binding_2"/>
    <property type="match status" value="1"/>
</dbReference>
<dbReference type="Gene3D" id="1.10.1040.10">
    <property type="entry name" value="N-(1-d-carboxylethyl)-l-norvaline Dehydrogenase, domain 2"/>
    <property type="match status" value="1"/>
</dbReference>
<dbReference type="InterPro" id="IPR029154">
    <property type="entry name" value="HIBADH-like_NADP-bd"/>
</dbReference>
<reference evidence="5" key="1">
    <citation type="journal article" date="2015" name="Nature">
        <title>Complex archaea that bridge the gap between prokaryotes and eukaryotes.</title>
        <authorList>
            <person name="Spang A."/>
            <person name="Saw J.H."/>
            <person name="Jorgensen S.L."/>
            <person name="Zaremba-Niedzwiedzka K."/>
            <person name="Martijn J."/>
            <person name="Lind A.E."/>
            <person name="van Eijk R."/>
            <person name="Schleper C."/>
            <person name="Guy L."/>
            <person name="Ettema T.J."/>
        </authorList>
    </citation>
    <scope>NUCLEOTIDE SEQUENCE</scope>
</reference>
<dbReference type="InterPro" id="IPR015815">
    <property type="entry name" value="HIBADH-related"/>
</dbReference>
<keyword evidence="1" id="KW-0560">Oxidoreductase</keyword>
<dbReference type="InterPro" id="IPR036291">
    <property type="entry name" value="NAD(P)-bd_dom_sf"/>
</dbReference>
<organism evidence="5">
    <name type="scientific">marine sediment metagenome</name>
    <dbReference type="NCBI Taxonomy" id="412755"/>
    <lineage>
        <taxon>unclassified sequences</taxon>
        <taxon>metagenomes</taxon>
        <taxon>ecological metagenomes</taxon>
    </lineage>
</organism>
<comment type="caution">
    <text evidence="5">The sequence shown here is derived from an EMBL/GenBank/DDBJ whole genome shotgun (WGS) entry which is preliminary data.</text>
</comment>
<dbReference type="GO" id="GO:0050661">
    <property type="term" value="F:NADP binding"/>
    <property type="evidence" value="ECO:0007669"/>
    <property type="project" value="InterPro"/>
</dbReference>
<dbReference type="PANTHER" id="PTHR43060">
    <property type="entry name" value="3-HYDROXYISOBUTYRATE DEHYDROGENASE-LIKE 1, MITOCHONDRIAL-RELATED"/>
    <property type="match status" value="1"/>
</dbReference>
<dbReference type="InterPro" id="IPR006115">
    <property type="entry name" value="6PGDH_NADP-bd"/>
</dbReference>
<dbReference type="EMBL" id="LAZR01000162">
    <property type="protein sequence ID" value="KKN85151.1"/>
    <property type="molecule type" value="Genomic_DNA"/>
</dbReference>
<feature type="domain" description="3-hydroxyisobutyrate dehydrogenase-like NAD-binding" evidence="4">
    <location>
        <begin position="165"/>
        <end position="286"/>
    </location>
</feature>
<accession>A0A0F9WGV7</accession>
<keyword evidence="2" id="KW-0520">NAD</keyword>
<feature type="domain" description="6-phosphogluconate dehydrogenase NADP-binding" evidence="3">
    <location>
        <begin position="5"/>
        <end position="158"/>
    </location>
</feature>
<dbReference type="InterPro" id="IPR008927">
    <property type="entry name" value="6-PGluconate_DH-like_C_sf"/>
</dbReference>
<evidence type="ECO:0008006" key="6">
    <source>
        <dbReference type="Google" id="ProtNLM"/>
    </source>
</evidence>
<proteinExistence type="predicted"/>
<dbReference type="Pfam" id="PF14833">
    <property type="entry name" value="NAD_binding_11"/>
    <property type="match status" value="1"/>
</dbReference>
<protein>
    <recommendedName>
        <fullName evidence="6">6-phosphogluconate dehydrogenase NADP-binding domain-containing protein</fullName>
    </recommendedName>
</protein>
<evidence type="ECO:0000256" key="2">
    <source>
        <dbReference type="ARBA" id="ARBA00023027"/>
    </source>
</evidence>
<dbReference type="SUPFAM" id="SSF51735">
    <property type="entry name" value="NAD(P)-binding Rossmann-fold domains"/>
    <property type="match status" value="1"/>
</dbReference>
<evidence type="ECO:0000259" key="3">
    <source>
        <dbReference type="Pfam" id="PF03446"/>
    </source>
</evidence>
<name>A0A0F9WGV7_9ZZZZ</name>
<dbReference type="InterPro" id="IPR013328">
    <property type="entry name" value="6PGD_dom2"/>
</dbReference>
<sequence>MSLDNITLIGTGIMGAPMARNIARAGFRVTVWNRTRAKAEALADVATVAADPREAVAEADAVITMVDNSPIVTEIYFGESGVVAAAPANALFVDMSSIQPSVARDHAAAIEKAGRRHIDAPVSGGEKGAIEATLAIMAGGRAEDFAEAEPVLKAMGRPTHVGVHGAGQVAKLANQAIVAVTIGAVAEAMLLAQEGGCDPAALRDALMGGFATSRILDLHGERMTERNWVPGGPLELQLKDLENALEVAREAGLTLPLTEKARDAFHALAKVMEMGRHDHAAYLRWLEAINPGKRLGAGPDCNPGANG</sequence>
<evidence type="ECO:0000313" key="5">
    <source>
        <dbReference type="EMBL" id="KKN85151.1"/>
    </source>
</evidence>
<dbReference type="GO" id="GO:0016491">
    <property type="term" value="F:oxidoreductase activity"/>
    <property type="evidence" value="ECO:0007669"/>
    <property type="project" value="UniProtKB-KW"/>
</dbReference>
<evidence type="ECO:0000256" key="1">
    <source>
        <dbReference type="ARBA" id="ARBA00023002"/>
    </source>
</evidence>
<dbReference type="PANTHER" id="PTHR43060:SF15">
    <property type="entry name" value="3-HYDROXYISOBUTYRATE DEHYDROGENASE-LIKE 1, MITOCHONDRIAL-RELATED"/>
    <property type="match status" value="1"/>
</dbReference>
<dbReference type="Gene3D" id="3.40.50.720">
    <property type="entry name" value="NAD(P)-binding Rossmann-like Domain"/>
    <property type="match status" value="1"/>
</dbReference>
<dbReference type="PIRSF" id="PIRSF000103">
    <property type="entry name" value="HIBADH"/>
    <property type="match status" value="1"/>
</dbReference>
<dbReference type="AlphaFoldDB" id="A0A0F9WGV7"/>